<keyword evidence="2 9" id="KW-0349">Heme</keyword>
<dbReference type="HOGENOM" id="CLU_025424_2_0_2"/>
<dbReference type="InterPro" id="IPR019794">
    <property type="entry name" value="Peroxidases_AS"/>
</dbReference>
<evidence type="ECO:0000256" key="8">
    <source>
        <dbReference type="ARBA" id="ARBA00051651"/>
    </source>
</evidence>
<dbReference type="HAMAP" id="MF_01961">
    <property type="entry name" value="Catal_peroxid"/>
    <property type="match status" value="1"/>
</dbReference>
<dbReference type="KEGG" id="fpl:Ferp_2153"/>
<dbReference type="EMBL" id="CP001899">
    <property type="protein sequence ID" value="ADC66284.1"/>
    <property type="molecule type" value="Genomic_DNA"/>
</dbReference>
<evidence type="ECO:0000259" key="11">
    <source>
        <dbReference type="PROSITE" id="PS50873"/>
    </source>
</evidence>
<comment type="caution">
    <text evidence="9">Lacks conserved residue(s) required for the propagation of feature annotation.</text>
</comment>
<evidence type="ECO:0000256" key="7">
    <source>
        <dbReference type="ARBA" id="ARBA00049145"/>
    </source>
</evidence>
<gene>
    <name evidence="9" type="primary">katG</name>
    <name evidence="12" type="ordered locus">Ferp_2153</name>
</gene>
<dbReference type="SUPFAM" id="SSF48113">
    <property type="entry name" value="Heme-dependent peroxidases"/>
    <property type="match status" value="2"/>
</dbReference>
<dbReference type="CDD" id="cd00649">
    <property type="entry name" value="catalase_peroxidase_1"/>
    <property type="match status" value="1"/>
</dbReference>
<dbReference type="InterPro" id="IPR010255">
    <property type="entry name" value="Haem_peroxidase_sf"/>
</dbReference>
<dbReference type="GO" id="GO:0020037">
    <property type="term" value="F:heme binding"/>
    <property type="evidence" value="ECO:0007669"/>
    <property type="project" value="InterPro"/>
</dbReference>
<keyword evidence="13" id="KW-1185">Reference proteome</keyword>
<keyword evidence="5 9" id="KW-0408">Iron</keyword>
<dbReference type="NCBIfam" id="NF011635">
    <property type="entry name" value="PRK15061.1"/>
    <property type="match status" value="1"/>
</dbReference>
<dbReference type="Pfam" id="PF00141">
    <property type="entry name" value="peroxidase"/>
    <property type="match status" value="2"/>
</dbReference>
<dbReference type="PROSITE" id="PS00435">
    <property type="entry name" value="PEROXIDASE_1"/>
    <property type="match status" value="1"/>
</dbReference>
<dbReference type="InterPro" id="IPR019793">
    <property type="entry name" value="Peroxidases_heam-ligand_BS"/>
</dbReference>
<evidence type="ECO:0000313" key="13">
    <source>
        <dbReference type="Proteomes" id="UP000002613"/>
    </source>
</evidence>
<dbReference type="GeneID" id="8779690"/>
<dbReference type="GO" id="GO:0070301">
    <property type="term" value="P:cellular response to hydrogen peroxide"/>
    <property type="evidence" value="ECO:0007669"/>
    <property type="project" value="TreeGrafter"/>
</dbReference>
<dbReference type="Proteomes" id="UP000002613">
    <property type="component" value="Chromosome"/>
</dbReference>
<comment type="similarity">
    <text evidence="9 10">Belongs to the peroxidase family. Peroxidase/catalase subfamily.</text>
</comment>
<dbReference type="PROSITE" id="PS50873">
    <property type="entry name" value="PEROXIDASE_4"/>
    <property type="match status" value="1"/>
</dbReference>
<dbReference type="PANTHER" id="PTHR30555:SF0">
    <property type="entry name" value="CATALASE-PEROXIDASE"/>
    <property type="match status" value="1"/>
</dbReference>
<dbReference type="PRINTS" id="PR00458">
    <property type="entry name" value="PEROXIDASE"/>
</dbReference>
<dbReference type="GO" id="GO:0042744">
    <property type="term" value="P:hydrogen peroxide catabolic process"/>
    <property type="evidence" value="ECO:0007669"/>
    <property type="project" value="UniProtKB-KW"/>
</dbReference>
<keyword evidence="1 9" id="KW-0575">Peroxidase</keyword>
<dbReference type="InterPro" id="IPR002016">
    <property type="entry name" value="Haem_peroxidase"/>
</dbReference>
<dbReference type="Gene3D" id="1.10.420.10">
    <property type="entry name" value="Peroxidase, domain 2"/>
    <property type="match status" value="2"/>
</dbReference>
<dbReference type="InterPro" id="IPR000763">
    <property type="entry name" value="Catalase_peroxidase"/>
</dbReference>
<keyword evidence="6 9" id="KW-0376">Hydrogen peroxide</keyword>
<feature type="cross-link" description="Tryptophyl-tyrosyl-methioninium (Tyr-Met) (with Trp-89)" evidence="9">
    <location>
        <begin position="211"/>
        <end position="237"/>
    </location>
</feature>
<evidence type="ECO:0000256" key="3">
    <source>
        <dbReference type="ARBA" id="ARBA00022723"/>
    </source>
</evidence>
<dbReference type="PeroxiBase" id="7309">
    <property type="entry name" value="FplCP01"/>
</dbReference>
<comment type="PTM">
    <text evidence="9">Formation of the three residue Trp-Tyr-Met cross-link is important for the catalase, but not the peroxidase activity of the enzyme.</text>
</comment>
<dbReference type="PaxDb" id="589924-Ferp_2153"/>
<dbReference type="PROSITE" id="PS00436">
    <property type="entry name" value="PEROXIDASE_2"/>
    <property type="match status" value="1"/>
</dbReference>
<dbReference type="AlphaFoldDB" id="D3S0P3"/>
<keyword evidence="4 9" id="KW-0560">Oxidoreductase</keyword>
<dbReference type="RefSeq" id="WP_012966622.1">
    <property type="nucleotide sequence ID" value="NC_013849.1"/>
</dbReference>
<protein>
    <recommendedName>
        <fullName evidence="9 10">Catalase-peroxidase</fullName>
        <shortName evidence="9">CP</shortName>
        <ecNumber evidence="9 10">1.11.1.21</ecNumber>
    </recommendedName>
    <alternativeName>
        <fullName evidence="9">Peroxidase/catalase</fullName>
    </alternativeName>
</protein>
<comment type="subunit">
    <text evidence="9">Homodimer or homotetramer.</text>
</comment>
<dbReference type="STRING" id="589924.Ferp_2153"/>
<dbReference type="GO" id="GO:0046872">
    <property type="term" value="F:metal ion binding"/>
    <property type="evidence" value="ECO:0007669"/>
    <property type="project" value="UniProtKB-KW"/>
</dbReference>
<evidence type="ECO:0000256" key="1">
    <source>
        <dbReference type="ARBA" id="ARBA00022559"/>
    </source>
</evidence>
<reference evidence="12 13" key="2">
    <citation type="journal article" date="2011" name="Stand. Genomic Sci.">
        <title>Complete genome sequence of Ferroglobus placidus AEDII12DO.</title>
        <authorList>
            <person name="Anderson I."/>
            <person name="Risso C."/>
            <person name="Holmes D."/>
            <person name="Lucas S."/>
            <person name="Copeland A."/>
            <person name="Lapidus A."/>
            <person name="Cheng J.F."/>
            <person name="Bruce D."/>
            <person name="Goodwin L."/>
            <person name="Pitluck S."/>
            <person name="Saunders E."/>
            <person name="Brettin T."/>
            <person name="Detter J.C."/>
            <person name="Han C."/>
            <person name="Tapia R."/>
            <person name="Larimer F."/>
            <person name="Land M."/>
            <person name="Hauser L."/>
            <person name="Woyke T."/>
            <person name="Lovley D."/>
            <person name="Kyrpides N."/>
            <person name="Ivanova N."/>
        </authorList>
    </citation>
    <scope>NUCLEOTIDE SEQUENCE [LARGE SCALE GENOMIC DNA]</scope>
    <source>
        <strain evidence="13">DSM 10642 / AEDII12DO</strain>
    </source>
</reference>
<comment type="catalytic activity">
    <reaction evidence="7 9 10">
        <text>2 H2O2 = O2 + 2 H2O</text>
        <dbReference type="Rhea" id="RHEA:20309"/>
        <dbReference type="ChEBI" id="CHEBI:15377"/>
        <dbReference type="ChEBI" id="CHEBI:15379"/>
        <dbReference type="ChEBI" id="CHEBI:16240"/>
        <dbReference type="EC" id="1.11.1.21"/>
    </reaction>
</comment>
<feature type="site" description="Transition state stabilizer" evidence="9">
    <location>
        <position position="86"/>
    </location>
</feature>
<evidence type="ECO:0000256" key="5">
    <source>
        <dbReference type="ARBA" id="ARBA00023004"/>
    </source>
</evidence>
<comment type="catalytic activity">
    <reaction evidence="8 9 10">
        <text>H2O2 + AH2 = A + 2 H2O</text>
        <dbReference type="Rhea" id="RHEA:30275"/>
        <dbReference type="ChEBI" id="CHEBI:13193"/>
        <dbReference type="ChEBI" id="CHEBI:15377"/>
        <dbReference type="ChEBI" id="CHEBI:16240"/>
        <dbReference type="ChEBI" id="CHEBI:17499"/>
        <dbReference type="EC" id="1.11.1.21"/>
    </reaction>
</comment>
<dbReference type="NCBIfam" id="TIGR00198">
    <property type="entry name" value="cat_per_HPI"/>
    <property type="match status" value="1"/>
</dbReference>
<dbReference type="CDD" id="cd08200">
    <property type="entry name" value="catalase_peroxidase_2"/>
    <property type="match status" value="1"/>
</dbReference>
<reference evidence="13" key="1">
    <citation type="submission" date="2010-02" db="EMBL/GenBank/DDBJ databases">
        <title>Complete sequence of Ferroglobus placidus DSM 10642.</title>
        <authorList>
            <consortium name="US DOE Joint Genome Institute"/>
            <person name="Lucas S."/>
            <person name="Copeland A."/>
            <person name="Lapidus A."/>
            <person name="Cheng J.-F."/>
            <person name="Bruce D."/>
            <person name="Goodwin L."/>
            <person name="Pitluck S."/>
            <person name="Saunders E."/>
            <person name="Brettin T."/>
            <person name="Detter J.C."/>
            <person name="Han C."/>
            <person name="Tapia R."/>
            <person name="Larimer F."/>
            <person name="Land M."/>
            <person name="Hauser L."/>
            <person name="Kyrpides N."/>
            <person name="Ivanova N."/>
            <person name="Holmes D."/>
            <person name="Lovley D."/>
            <person name="Kyrpides N."/>
            <person name="Anderson I.J."/>
            <person name="Woyke T."/>
        </authorList>
    </citation>
    <scope>NUCLEOTIDE SEQUENCE [LARGE SCALE GENOMIC DNA]</scope>
    <source>
        <strain evidence="13">DSM 10642 / AEDII12DO</strain>
    </source>
</reference>
<dbReference type="GO" id="GO:0004096">
    <property type="term" value="F:catalase activity"/>
    <property type="evidence" value="ECO:0007669"/>
    <property type="project" value="UniProtKB-UniRule"/>
</dbReference>
<dbReference type="OrthoDB" id="358790at2157"/>
<dbReference type="PANTHER" id="PTHR30555">
    <property type="entry name" value="HYDROPEROXIDASE I, BIFUNCTIONAL CATALASE-PEROXIDASE"/>
    <property type="match status" value="1"/>
</dbReference>
<dbReference type="GO" id="GO:0005829">
    <property type="term" value="C:cytosol"/>
    <property type="evidence" value="ECO:0007669"/>
    <property type="project" value="TreeGrafter"/>
</dbReference>
<dbReference type="EC" id="1.11.1.21" evidence="9 10"/>
<proteinExistence type="inferred from homology"/>
<sequence length="745" mass="85800">MEKSGSKTGKKSRKRWITDWWPNRLNLKILRQNCPNQNPYGEDYDYAREVETLDIDAVIKDLKDIMKNSQDWWPADFGHYGPLFIRLAWHSAGSYRIYDGRGGARDGSIRFPPRINWPDNVNLDKAIRLLWPVKKKYGRKLSWADLIILAGTVALEDMGVKILGFALGREDVFEPDESPDWGPEEEMLTAKRGEKEKLERPYAATEMGLIYVNPEGPGGNPDPAESAKEIRTAFARMGMNDEETVALIAGGHAFGKCHGAGPAEYLGPDPSSSPIEMQGLGWKYEYKSGKGPDTYTSGFELIWSPTPTKFGIQYLHILFKYEWELEKSPAGKYQWVAKDAPEIIPDAYDPNKKHRPRMLTADLALRFDPKYAEIAKRFLENPEEFEKAFARAWFKLTHRDMGPKECYLGKYVPKETFIWQDPLPERDYELIEEEDVRYLKKRLLEELSVKQLVYYAWASASTYRNSDRKGGVNGARIRLYPMNEWEVNHPEELKKVVKVYEKIQREFNEEQEAKGNDKKVSLADLIVLGGCAAIEEAARKAGFSVEVPFVAGRVDALQEHVDAEFYKAIEPFADGFRNYFRNPESIDEADVYTTPEYFLVDKANLLTLTVPEMVVLIAGMRVLGANYNYSDYGVLTDKPETLTNDFFVNLLDMSYEWRAADSYRYTFEAVDRKSGEVRWRATRVDLIIGHHDELRAVAEVYACDDAKEKFVRDFVSAWAKVMHLDRFDLWRNNRELYRKLTSGIM</sequence>
<evidence type="ECO:0000256" key="2">
    <source>
        <dbReference type="ARBA" id="ARBA00022617"/>
    </source>
</evidence>
<evidence type="ECO:0000313" key="12">
    <source>
        <dbReference type="EMBL" id="ADC66284.1"/>
    </source>
</evidence>
<feature type="domain" description="Plant heme peroxidase family profile" evidence="11">
    <location>
        <begin position="141"/>
        <end position="410"/>
    </location>
</feature>
<keyword evidence="3 9" id="KW-0479">Metal-binding</keyword>
<comment type="function">
    <text evidence="9">Bifunctional enzyme with both catalase and broad-spectrum peroxidase activity.</text>
</comment>
<dbReference type="PRINTS" id="PR00460">
    <property type="entry name" value="BPEROXIDASE"/>
</dbReference>
<evidence type="ECO:0000256" key="6">
    <source>
        <dbReference type="ARBA" id="ARBA00023324"/>
    </source>
</evidence>
<accession>D3S0P3</accession>
<dbReference type="eggNOG" id="arCOG04487">
    <property type="taxonomic scope" value="Archaea"/>
</dbReference>
<evidence type="ECO:0000256" key="4">
    <source>
        <dbReference type="ARBA" id="ARBA00023002"/>
    </source>
</evidence>
<evidence type="ECO:0000256" key="9">
    <source>
        <dbReference type="HAMAP-Rule" id="MF_01961"/>
    </source>
</evidence>
<evidence type="ECO:0000256" key="10">
    <source>
        <dbReference type="RuleBase" id="RU003451"/>
    </source>
</evidence>
<feature type="binding site" description="axial binding residue" evidence="9">
    <location>
        <position position="252"/>
    </location>
    <ligand>
        <name>heme b</name>
        <dbReference type="ChEBI" id="CHEBI:60344"/>
    </ligand>
    <ligandPart>
        <name>Fe</name>
        <dbReference type="ChEBI" id="CHEBI:18248"/>
    </ligandPart>
</feature>
<dbReference type="Gene3D" id="1.10.520.10">
    <property type="match status" value="2"/>
</dbReference>
<feature type="active site" description="Proton acceptor" evidence="9">
    <location>
        <position position="90"/>
    </location>
</feature>
<organism evidence="12 13">
    <name type="scientific">Ferroglobus placidus (strain DSM 10642 / AEDII12DO)</name>
    <dbReference type="NCBI Taxonomy" id="589924"/>
    <lineage>
        <taxon>Archaea</taxon>
        <taxon>Methanobacteriati</taxon>
        <taxon>Methanobacteriota</taxon>
        <taxon>Archaeoglobi</taxon>
        <taxon>Archaeoglobales</taxon>
        <taxon>Archaeoglobaceae</taxon>
        <taxon>Ferroglobus</taxon>
    </lineage>
</organism>
<name>D3S0P3_FERPA</name>
<comment type="cofactor">
    <cofactor evidence="9">
        <name>heme b</name>
        <dbReference type="ChEBI" id="CHEBI:60344"/>
    </cofactor>
    <text evidence="9">Binds 1 heme b (iron(II)-protoporphyrin IX) group per dimer.</text>
</comment>
<dbReference type="FunFam" id="1.10.420.10:FF:000004">
    <property type="entry name" value="Catalase-peroxidase"/>
    <property type="match status" value="1"/>
</dbReference>